<keyword evidence="4 8" id="KW-0762">Sugar transport</keyword>
<organism evidence="11 12">
    <name type="scientific">Clostridium innocuum</name>
    <dbReference type="NCBI Taxonomy" id="1522"/>
    <lineage>
        <taxon>Bacteria</taxon>
        <taxon>Bacillati</taxon>
        <taxon>Bacillota</taxon>
        <taxon>Clostridia</taxon>
        <taxon>Eubacteriales</taxon>
        <taxon>Clostridiaceae</taxon>
        <taxon>Clostridium</taxon>
    </lineage>
</organism>
<evidence type="ECO:0000256" key="8">
    <source>
        <dbReference type="PIRNR" id="PIRNR006351"/>
    </source>
</evidence>
<dbReference type="PANTHER" id="PTHR33989">
    <property type="match status" value="1"/>
</dbReference>
<dbReference type="AlphaFoldDB" id="A0A099I527"/>
<dbReference type="EMBL" id="JQIF01000092">
    <property type="protein sequence ID" value="KGJ51963.1"/>
    <property type="molecule type" value="Genomic_DNA"/>
</dbReference>
<evidence type="ECO:0000256" key="7">
    <source>
        <dbReference type="ARBA" id="ARBA00023136"/>
    </source>
</evidence>
<dbReference type="Pfam" id="PF02378">
    <property type="entry name" value="PTS_EIIC"/>
    <property type="match status" value="1"/>
</dbReference>
<feature type="transmembrane region" description="Helical" evidence="9">
    <location>
        <begin position="125"/>
        <end position="149"/>
    </location>
</feature>
<feature type="transmembrane region" description="Helical" evidence="9">
    <location>
        <begin position="189"/>
        <end position="205"/>
    </location>
</feature>
<feature type="transmembrane region" description="Helical" evidence="9">
    <location>
        <begin position="93"/>
        <end position="113"/>
    </location>
</feature>
<feature type="domain" description="PTS EIIC type-3" evidence="10">
    <location>
        <begin position="8"/>
        <end position="395"/>
    </location>
</feature>
<comment type="subcellular location">
    <subcellularLocation>
        <location evidence="1">Cell membrane</location>
        <topology evidence="1">Multi-pass membrane protein</topology>
    </subcellularLocation>
</comment>
<evidence type="ECO:0000256" key="1">
    <source>
        <dbReference type="ARBA" id="ARBA00004651"/>
    </source>
</evidence>
<comment type="caution">
    <text evidence="11">The sequence shown here is derived from an EMBL/GenBank/DDBJ whole genome shotgun (WGS) entry which is preliminary data.</text>
</comment>
<evidence type="ECO:0000256" key="9">
    <source>
        <dbReference type="SAM" id="Phobius"/>
    </source>
</evidence>
<evidence type="ECO:0000256" key="5">
    <source>
        <dbReference type="ARBA" id="ARBA00022692"/>
    </source>
</evidence>
<evidence type="ECO:0000256" key="6">
    <source>
        <dbReference type="ARBA" id="ARBA00022989"/>
    </source>
</evidence>
<dbReference type="GO" id="GO:0008982">
    <property type="term" value="F:protein-N(PI)-phosphohistidine-sugar phosphotransferase activity"/>
    <property type="evidence" value="ECO:0007669"/>
    <property type="project" value="UniProtKB-UniRule"/>
</dbReference>
<accession>A0A099I527</accession>
<feature type="transmembrane region" description="Helical" evidence="9">
    <location>
        <begin position="328"/>
        <end position="350"/>
    </location>
</feature>
<keyword evidence="2 8" id="KW-0813">Transport</keyword>
<dbReference type="GO" id="GO:0005886">
    <property type="term" value="C:plasma membrane"/>
    <property type="evidence" value="ECO:0007669"/>
    <property type="project" value="UniProtKB-SubCell"/>
</dbReference>
<reference evidence="11 12" key="1">
    <citation type="submission" date="2014-08" db="EMBL/GenBank/DDBJ databases">
        <title>Clostridium innocuum, an unnegligible vancomycin-resistant pathogen causing extra-intestinal infections.</title>
        <authorList>
            <person name="Feng Y."/>
            <person name="Chiu C.-H."/>
        </authorList>
    </citation>
    <scope>NUCLEOTIDE SEQUENCE [LARGE SCALE GENOMIC DNA]</scope>
    <source>
        <strain evidence="11 12">AN88</strain>
    </source>
</reference>
<feature type="transmembrane region" description="Helical" evidence="9">
    <location>
        <begin position="161"/>
        <end position="183"/>
    </location>
</feature>
<keyword evidence="5 9" id="KW-0812">Transmembrane</keyword>
<dbReference type="InterPro" id="IPR051088">
    <property type="entry name" value="PTS_Sugar-EIIC/EIIB"/>
</dbReference>
<dbReference type="PROSITE" id="PS51105">
    <property type="entry name" value="PTS_EIIC_TYPE_3"/>
    <property type="match status" value="1"/>
</dbReference>
<dbReference type="InterPro" id="IPR003352">
    <property type="entry name" value="PTS_EIIC"/>
</dbReference>
<feature type="transmembrane region" description="Helical" evidence="9">
    <location>
        <begin position="35"/>
        <end position="55"/>
    </location>
</feature>
<evidence type="ECO:0000256" key="3">
    <source>
        <dbReference type="ARBA" id="ARBA00022475"/>
    </source>
</evidence>
<keyword evidence="7 8" id="KW-0472">Membrane</keyword>
<dbReference type="PANTHER" id="PTHR33989:SF4">
    <property type="entry name" value="PTS SYSTEM N,N'-DIACETYLCHITOBIOSE-SPECIFIC EIIC COMPONENT"/>
    <property type="match status" value="1"/>
</dbReference>
<feature type="transmembrane region" description="Helical" evidence="9">
    <location>
        <begin position="212"/>
        <end position="232"/>
    </location>
</feature>
<comment type="function">
    <text evidence="8">The phosphoenolpyruvate-dependent sugar phosphotransferase system (PTS), a major carbohydrate active -transport system, catalyzes the phosphorylation of incoming sugar substrates concomitant with their translocation across the cell membrane.</text>
</comment>
<keyword evidence="3 8" id="KW-1003">Cell membrane</keyword>
<dbReference type="GO" id="GO:0009401">
    <property type="term" value="P:phosphoenolpyruvate-dependent sugar phosphotransferase system"/>
    <property type="evidence" value="ECO:0007669"/>
    <property type="project" value="InterPro"/>
</dbReference>
<dbReference type="PIRSF" id="PIRSF006351">
    <property type="entry name" value="PTS_EIIC-Cellobiose"/>
    <property type="match status" value="1"/>
</dbReference>
<evidence type="ECO:0000259" key="10">
    <source>
        <dbReference type="PROSITE" id="PS51105"/>
    </source>
</evidence>
<evidence type="ECO:0000313" key="11">
    <source>
        <dbReference type="EMBL" id="KGJ51963.1"/>
    </source>
</evidence>
<evidence type="ECO:0000256" key="2">
    <source>
        <dbReference type="ARBA" id="ARBA00022448"/>
    </source>
</evidence>
<evidence type="ECO:0000256" key="4">
    <source>
        <dbReference type="ARBA" id="ARBA00022597"/>
    </source>
</evidence>
<feature type="transmembrane region" description="Helical" evidence="9">
    <location>
        <begin position="61"/>
        <end position="81"/>
    </location>
</feature>
<dbReference type="RefSeq" id="WP_044907145.1">
    <property type="nucleotide sequence ID" value="NZ_JQIF01000092.1"/>
</dbReference>
<dbReference type="Proteomes" id="UP000030008">
    <property type="component" value="Unassembled WGS sequence"/>
</dbReference>
<sequence length="413" mass="45335">MNTFMNWLADSFVPKSNKILSKPWISALGSTMQKVIPFILTGSVIFLYNVLVSFFPSLPDLGPISDFSFGIISLIVAFTIANQCMEKLGHPSYMINAGIASIGVFLMVAIPIGEDADSISALMNHVSASGIAVAMITGLFTSIIFHLWAKLQFLKDSSIPDFVSSWINTVVPNLISLGVIMIMVKLMEVNVYAAIISIFTPLIQIGQTLPGLVLMCFTLAFFYTLGISSWTFNAITTPILMAGVQANLEQIAAGQAATHIVSHTTFWSISFITMGGVCATLALNILMCFSKSKQLKMLGKVFLVPSIFNINEPLMYGAKVVFNPLLMIPAWINAIVGPVYVWVIMSLGLLNIPAQMMEIGQVPAPISSVLATQDIRAVLWWIILFLIYGMIWYPFFKVYEKQKLKEETTAAVE</sequence>
<feature type="transmembrane region" description="Helical" evidence="9">
    <location>
        <begin position="377"/>
        <end position="395"/>
    </location>
</feature>
<keyword evidence="6 9" id="KW-1133">Transmembrane helix</keyword>
<protein>
    <recommendedName>
        <fullName evidence="8">Permease IIC component</fullName>
    </recommendedName>
</protein>
<evidence type="ECO:0000313" key="12">
    <source>
        <dbReference type="Proteomes" id="UP000030008"/>
    </source>
</evidence>
<dbReference type="GO" id="GO:1902815">
    <property type="term" value="P:N,N'-diacetylchitobiose import"/>
    <property type="evidence" value="ECO:0007669"/>
    <property type="project" value="TreeGrafter"/>
</dbReference>
<gene>
    <name evidence="11" type="ORF">CIAN88_17850</name>
</gene>
<feature type="transmembrane region" description="Helical" evidence="9">
    <location>
        <begin position="266"/>
        <end position="289"/>
    </location>
</feature>
<dbReference type="InterPro" id="IPR004796">
    <property type="entry name" value="PTS_IIC_cello"/>
</dbReference>
<name>A0A099I527_CLOIN</name>
<proteinExistence type="predicted"/>
<dbReference type="InterPro" id="IPR004501">
    <property type="entry name" value="PTS_EIIC_3"/>
</dbReference>